<comment type="cofactor">
    <cofactor evidence="1">
        <name>pyridoxal 5'-phosphate</name>
        <dbReference type="ChEBI" id="CHEBI:597326"/>
    </cofactor>
</comment>
<dbReference type="Gene3D" id="3.40.50.1100">
    <property type="match status" value="2"/>
</dbReference>
<organism evidence="4 5">
    <name type="scientific">Cereibacter johrii</name>
    <dbReference type="NCBI Taxonomy" id="445629"/>
    <lineage>
        <taxon>Bacteria</taxon>
        <taxon>Pseudomonadati</taxon>
        <taxon>Pseudomonadota</taxon>
        <taxon>Alphaproteobacteria</taxon>
        <taxon>Rhodobacterales</taxon>
        <taxon>Paracoccaceae</taxon>
        <taxon>Cereibacter</taxon>
    </lineage>
</organism>
<evidence type="ECO:0000256" key="2">
    <source>
        <dbReference type="ARBA" id="ARBA00022898"/>
    </source>
</evidence>
<feature type="domain" description="Tryptophan synthase beta chain-like PALP" evidence="3">
    <location>
        <begin position="27"/>
        <end position="316"/>
    </location>
</feature>
<sequence length="332" mass="34381">MANSAPHFEPTATEIAQARARIAAYAIRTPILESEELNRLTGARVLIKPETLQRAGAFKFRGAINRALQLSEAEKAGGLVAWSSGNHGLALSYVARELGIKATILMPQEAPRAKVEGVRANGATVRLYDKTREVREEIGAQIAAETGAVIVPPYDDPFVITGQSTLGAEFAEQAEQMGAPLEVALFCCSGGGLVSGAATGVHAITAGTAIYSVEPEGFDGMALSLAAGAPTRAPATGTSICDALMVPVPGVHNFPICKEHLAGGLAVSDEEVIDAIRFAYRQLKLVVEPGGAAALAAILSGKIDIKGKTAGVVLSGGNVDPEKFAAYIAQPK</sequence>
<dbReference type="PANTHER" id="PTHR43050:SF1">
    <property type="entry name" value="SERINE RACEMASE"/>
    <property type="match status" value="1"/>
</dbReference>
<comment type="caution">
    <text evidence="4">The sequence shown here is derived from an EMBL/GenBank/DDBJ whole genome shotgun (WGS) entry which is preliminary data.</text>
</comment>
<evidence type="ECO:0000313" key="5">
    <source>
        <dbReference type="Proteomes" id="UP000240800"/>
    </source>
</evidence>
<dbReference type="RefSeq" id="WP_069332545.1">
    <property type="nucleotide sequence ID" value="NZ_MABH01000161.1"/>
</dbReference>
<evidence type="ECO:0000313" key="4">
    <source>
        <dbReference type="EMBL" id="PTM79174.1"/>
    </source>
</evidence>
<name>A0ABX5J7P4_9RHOB</name>
<dbReference type="EMBL" id="PZZW01000003">
    <property type="protein sequence ID" value="PTM79174.1"/>
    <property type="molecule type" value="Genomic_DNA"/>
</dbReference>
<dbReference type="InterPro" id="IPR036052">
    <property type="entry name" value="TrpB-like_PALP_sf"/>
</dbReference>
<protein>
    <submittedName>
        <fullName evidence="4">Threonine dehydratase</fullName>
    </submittedName>
</protein>
<dbReference type="Pfam" id="PF00291">
    <property type="entry name" value="PALP"/>
    <property type="match status" value="1"/>
</dbReference>
<evidence type="ECO:0000259" key="3">
    <source>
        <dbReference type="Pfam" id="PF00291"/>
    </source>
</evidence>
<keyword evidence="5" id="KW-1185">Reference proteome</keyword>
<keyword evidence="2" id="KW-0663">Pyridoxal phosphate</keyword>
<evidence type="ECO:0000256" key="1">
    <source>
        <dbReference type="ARBA" id="ARBA00001933"/>
    </source>
</evidence>
<reference evidence="4 5" key="1">
    <citation type="submission" date="2018-04" db="EMBL/GenBank/DDBJ databases">
        <title>Genomic Encyclopedia of Type Strains, Phase III (KMG-III): the genomes of soil and plant-associated and newly described type strains.</title>
        <authorList>
            <person name="Whitman W."/>
        </authorList>
    </citation>
    <scope>NUCLEOTIDE SEQUENCE [LARGE SCALE GENOMIC DNA]</scope>
    <source>
        <strain evidence="4 5">JA192</strain>
    </source>
</reference>
<dbReference type="PANTHER" id="PTHR43050">
    <property type="entry name" value="SERINE / THREONINE RACEMASE FAMILY MEMBER"/>
    <property type="match status" value="1"/>
</dbReference>
<gene>
    <name evidence="4" type="ORF">C8J29_103271</name>
</gene>
<dbReference type="SUPFAM" id="SSF53686">
    <property type="entry name" value="Tryptophan synthase beta subunit-like PLP-dependent enzymes"/>
    <property type="match status" value="1"/>
</dbReference>
<dbReference type="Proteomes" id="UP000240800">
    <property type="component" value="Unassembled WGS sequence"/>
</dbReference>
<dbReference type="InterPro" id="IPR001926">
    <property type="entry name" value="TrpB-like_PALP"/>
</dbReference>
<accession>A0ABX5J7P4</accession>
<proteinExistence type="predicted"/>
<dbReference type="CDD" id="cd01562">
    <property type="entry name" value="Thr-dehyd"/>
    <property type="match status" value="1"/>
</dbReference>